<dbReference type="InterPro" id="IPR002347">
    <property type="entry name" value="SDR_fam"/>
</dbReference>
<evidence type="ECO:0000313" key="2">
    <source>
        <dbReference type="Proteomes" id="UP000516446"/>
    </source>
</evidence>
<keyword evidence="2" id="KW-1185">Reference proteome</keyword>
<reference evidence="1 2" key="1">
    <citation type="submission" date="2019-08" db="EMBL/GenBank/DDBJ databases">
        <authorList>
            <person name="Chang H.C."/>
            <person name="Mun S.Y."/>
        </authorList>
    </citation>
    <scope>NUCLEOTIDE SEQUENCE [LARGE SCALE GENOMIC DNA]</scope>
    <source>
        <strain evidence="1 2">SK</strain>
    </source>
</reference>
<evidence type="ECO:0000313" key="1">
    <source>
        <dbReference type="EMBL" id="QNT63986.1"/>
    </source>
</evidence>
<accession>A0A7H1MKK0</accession>
<dbReference type="EMBL" id="CP043431">
    <property type="protein sequence ID" value="QNT63986.1"/>
    <property type="molecule type" value="Genomic_DNA"/>
</dbReference>
<sequence length="96" mass="10801">MKIDLNNLETIRITRSYIGQNHSDINAIINNAGISGDMSKSSSDFTVEELKEATDVNFFGYFEIIKSFTPILATNNGKILNLTINENPNSFFYPFT</sequence>
<proteinExistence type="predicted"/>
<dbReference type="InterPro" id="IPR036291">
    <property type="entry name" value="NAD(P)-bd_dom_sf"/>
</dbReference>
<gene>
    <name evidence="1" type="ORF">FY536_01280</name>
</gene>
<dbReference type="Gene3D" id="3.40.50.720">
    <property type="entry name" value="NAD(P)-binding Rossmann-like Domain"/>
    <property type="match status" value="1"/>
</dbReference>
<dbReference type="RefSeq" id="WP_190275651.1">
    <property type="nucleotide sequence ID" value="NZ_CP043431.1"/>
</dbReference>
<dbReference type="AlphaFoldDB" id="A0A7H1MKK0"/>
<protein>
    <submittedName>
        <fullName evidence="1">SDR family oxidoreductase</fullName>
    </submittedName>
</protein>
<organism evidence="1 2">
    <name type="scientific">Weissella koreensis</name>
    <dbReference type="NCBI Taxonomy" id="165096"/>
    <lineage>
        <taxon>Bacteria</taxon>
        <taxon>Bacillati</taxon>
        <taxon>Bacillota</taxon>
        <taxon>Bacilli</taxon>
        <taxon>Lactobacillales</taxon>
        <taxon>Lactobacillaceae</taxon>
        <taxon>Weissella</taxon>
    </lineage>
</organism>
<dbReference type="Pfam" id="PF00106">
    <property type="entry name" value="adh_short"/>
    <property type="match status" value="1"/>
</dbReference>
<name>A0A7H1MKK0_9LACO</name>
<dbReference type="Proteomes" id="UP000516446">
    <property type="component" value="Chromosome"/>
</dbReference>
<dbReference type="SUPFAM" id="SSF51735">
    <property type="entry name" value="NAD(P)-binding Rossmann-fold domains"/>
    <property type="match status" value="1"/>
</dbReference>